<name>A0A2I0STG0_9ACTN</name>
<dbReference type="Proteomes" id="UP000236178">
    <property type="component" value="Unassembled WGS sequence"/>
</dbReference>
<dbReference type="GO" id="GO:0043856">
    <property type="term" value="F:anti-sigma factor antagonist activity"/>
    <property type="evidence" value="ECO:0007669"/>
    <property type="project" value="TreeGrafter"/>
</dbReference>
<dbReference type="AlphaFoldDB" id="A0A2I0STG0"/>
<accession>A0A2I0STG0</accession>
<dbReference type="InterPro" id="IPR002645">
    <property type="entry name" value="STAS_dom"/>
</dbReference>
<dbReference type="PANTHER" id="PTHR33495:SF2">
    <property type="entry name" value="ANTI-SIGMA FACTOR ANTAGONIST TM_1081-RELATED"/>
    <property type="match status" value="1"/>
</dbReference>
<feature type="compositionally biased region" description="Low complexity" evidence="1">
    <location>
        <begin position="29"/>
        <end position="45"/>
    </location>
</feature>
<evidence type="ECO:0000313" key="4">
    <source>
        <dbReference type="Proteomes" id="UP000236178"/>
    </source>
</evidence>
<dbReference type="SUPFAM" id="SSF52091">
    <property type="entry name" value="SpoIIaa-like"/>
    <property type="match status" value="1"/>
</dbReference>
<evidence type="ECO:0000259" key="2">
    <source>
        <dbReference type="PROSITE" id="PS50801"/>
    </source>
</evidence>
<dbReference type="EMBL" id="PJOS01000013">
    <property type="protein sequence ID" value="PKT73205.1"/>
    <property type="molecule type" value="Genomic_DNA"/>
</dbReference>
<keyword evidence="4" id="KW-1185">Reference proteome</keyword>
<protein>
    <submittedName>
        <fullName evidence="3">Anti-sigma factor antagonist</fullName>
    </submittedName>
</protein>
<dbReference type="InterPro" id="IPR058548">
    <property type="entry name" value="MlaB-like_STAS"/>
</dbReference>
<comment type="caution">
    <text evidence="3">The sequence shown here is derived from an EMBL/GenBank/DDBJ whole genome shotgun (WGS) entry which is preliminary data.</text>
</comment>
<gene>
    <name evidence="3" type="ORF">CW362_09710</name>
</gene>
<dbReference type="InterPro" id="IPR036513">
    <property type="entry name" value="STAS_dom_sf"/>
</dbReference>
<dbReference type="RefSeq" id="WP_103548977.1">
    <property type="nucleotide sequence ID" value="NZ_JBHJSK010000013.1"/>
</dbReference>
<feature type="region of interest" description="Disordered" evidence="1">
    <location>
        <begin position="1"/>
        <end position="45"/>
    </location>
</feature>
<dbReference type="OrthoDB" id="3296948at2"/>
<dbReference type="PANTHER" id="PTHR33495">
    <property type="entry name" value="ANTI-SIGMA FACTOR ANTAGONIST TM_1081-RELATED-RELATED"/>
    <property type="match status" value="1"/>
</dbReference>
<dbReference type="Pfam" id="PF13466">
    <property type="entry name" value="STAS_2"/>
    <property type="match status" value="1"/>
</dbReference>
<proteinExistence type="predicted"/>
<evidence type="ECO:0000256" key="1">
    <source>
        <dbReference type="SAM" id="MobiDB-lite"/>
    </source>
</evidence>
<reference evidence="3 4" key="1">
    <citation type="submission" date="2017-12" db="EMBL/GenBank/DDBJ databases">
        <title>Streptomyces populusis sp. nov., a novel endophytic actinobacterium isolated from stems of Populus adenopoda Maxim.</title>
        <authorList>
            <person name="Wang Z."/>
        </authorList>
    </citation>
    <scope>NUCLEOTIDE SEQUENCE [LARGE SCALE GENOMIC DNA]</scope>
    <source>
        <strain evidence="3 4">A249</strain>
    </source>
</reference>
<dbReference type="Gene3D" id="3.30.750.24">
    <property type="entry name" value="STAS domain"/>
    <property type="match status" value="1"/>
</dbReference>
<dbReference type="PROSITE" id="PS50801">
    <property type="entry name" value="STAS"/>
    <property type="match status" value="1"/>
</dbReference>
<feature type="domain" description="STAS" evidence="2">
    <location>
        <begin position="33"/>
        <end position="152"/>
    </location>
</feature>
<dbReference type="CDD" id="cd07043">
    <property type="entry name" value="STAS_anti-anti-sigma_factors"/>
    <property type="match status" value="1"/>
</dbReference>
<organism evidence="3 4">
    <name type="scientific">Streptomyces populi</name>
    <dbReference type="NCBI Taxonomy" id="2058924"/>
    <lineage>
        <taxon>Bacteria</taxon>
        <taxon>Bacillati</taxon>
        <taxon>Actinomycetota</taxon>
        <taxon>Actinomycetes</taxon>
        <taxon>Kitasatosporales</taxon>
        <taxon>Streptomycetaceae</taxon>
        <taxon>Streptomyces</taxon>
    </lineage>
</organism>
<evidence type="ECO:0000313" key="3">
    <source>
        <dbReference type="EMBL" id="PKT73205.1"/>
    </source>
</evidence>
<sequence>MKQPSHRAQPLTAPNLPRPGKGGAAGPLPSGRTSVSSTPSSNPTLVTVRGELDLASGHQVRDRLGKALAASSSGLELDLSGLAFCDCAGLNVMLELRHRALSQGKTVTIRAAGPAVGRLLDLVGVRELFSPPTGAVRATASSRARHHALAGAGNTAR</sequence>